<comment type="similarity">
    <text evidence="1 2">Belongs to the BCP1 family.</text>
</comment>
<accession>A0A4R0S3S0</accession>
<comment type="function">
    <text evidence="2">Involved in nuclear export, actin cytoskeleton organization and vesicular transport.</text>
</comment>
<evidence type="ECO:0000256" key="1">
    <source>
        <dbReference type="ARBA" id="ARBA00006781"/>
    </source>
</evidence>
<organism evidence="3 4">
    <name type="scientific">Steccherinum ochraceum</name>
    <dbReference type="NCBI Taxonomy" id="92696"/>
    <lineage>
        <taxon>Eukaryota</taxon>
        <taxon>Fungi</taxon>
        <taxon>Dikarya</taxon>
        <taxon>Basidiomycota</taxon>
        <taxon>Agaricomycotina</taxon>
        <taxon>Agaricomycetes</taxon>
        <taxon>Polyporales</taxon>
        <taxon>Steccherinaceae</taxon>
        <taxon>Steccherinum</taxon>
    </lineage>
</organism>
<dbReference type="GO" id="GO:0015031">
    <property type="term" value="P:protein transport"/>
    <property type="evidence" value="ECO:0007669"/>
    <property type="project" value="UniProtKB-KW"/>
</dbReference>
<dbReference type="PANTHER" id="PTHR13261">
    <property type="entry name" value="BRCA2 AND CDKN1A INTERACTING PROTEIN"/>
    <property type="match status" value="1"/>
</dbReference>
<keyword evidence="4" id="KW-1185">Reference proteome</keyword>
<keyword evidence="2" id="KW-0539">Nucleus</keyword>
<reference evidence="3 4" key="1">
    <citation type="submission" date="2018-11" db="EMBL/GenBank/DDBJ databases">
        <title>Genome assembly of Steccherinum ochraceum LE-BIN_3174, the white-rot fungus of the Steccherinaceae family (The Residual Polyporoid clade, Polyporales, Basidiomycota).</title>
        <authorList>
            <person name="Fedorova T.V."/>
            <person name="Glazunova O.A."/>
            <person name="Landesman E.O."/>
            <person name="Moiseenko K.V."/>
            <person name="Psurtseva N.V."/>
            <person name="Savinova O.S."/>
            <person name="Shakhova N.V."/>
            <person name="Tyazhelova T.V."/>
            <person name="Vasina D.V."/>
        </authorList>
    </citation>
    <scope>NUCLEOTIDE SEQUENCE [LARGE SCALE GENOMIC DNA]</scope>
    <source>
        <strain evidence="3 4">LE-BIN_3174</strain>
    </source>
</reference>
<evidence type="ECO:0000313" key="3">
    <source>
        <dbReference type="EMBL" id="TCD71444.1"/>
    </source>
</evidence>
<proteinExistence type="inferred from homology"/>
<evidence type="ECO:0000256" key="2">
    <source>
        <dbReference type="PIRNR" id="PIRNR028983"/>
    </source>
</evidence>
<dbReference type="EMBL" id="RWJN01000006">
    <property type="protein sequence ID" value="TCD71444.1"/>
    <property type="molecule type" value="Genomic_DNA"/>
</dbReference>
<comment type="subcellular location">
    <subcellularLocation>
        <location evidence="2">Nucleus</location>
    </subcellularLocation>
</comment>
<dbReference type="STRING" id="92696.A0A4R0S3S0"/>
<comment type="caution">
    <text evidence="3">The sequence shown here is derived from an EMBL/GenBank/DDBJ whole genome shotgun (WGS) entry which is preliminary data.</text>
</comment>
<keyword evidence="2" id="KW-0813">Transport</keyword>
<evidence type="ECO:0000313" key="4">
    <source>
        <dbReference type="Proteomes" id="UP000292702"/>
    </source>
</evidence>
<sequence>MSKRKQNATDGEDDGSDVSLVDVDFEFFNPNPEVDYIALKRLAVQIFQGDAEALQVTDLADLILSQPLVGTTIKCDGEESDPYSVLTVLNVHVHRTRPSIKALVDYALLKSSSDPAFHATLQTLLGQAGLQSQNHVGYIFSERLINMPVQTVPPMYRMLGDEIEKAAGEDLPYSFSHLLFISRTYRLTAEEAAELEARAPRSKRHKGSETLTGGVHSFHPEDDVIAQFATHSIDYSFTTAQPREKESFGLEMGGKMMLVPADRYSRLAATLSETFPPP</sequence>
<dbReference type="Pfam" id="PF13862">
    <property type="entry name" value="BCCIP"/>
    <property type="match status" value="1"/>
</dbReference>
<keyword evidence="2" id="KW-0653">Protein transport</keyword>
<name>A0A4R0S3S0_9APHY</name>
<dbReference type="Proteomes" id="UP000292702">
    <property type="component" value="Unassembled WGS sequence"/>
</dbReference>
<dbReference type="AlphaFoldDB" id="A0A4R0S3S0"/>
<dbReference type="OrthoDB" id="27543at2759"/>
<protein>
    <recommendedName>
        <fullName evidence="2">Protein BCP1</fullName>
    </recommendedName>
</protein>
<dbReference type="PIRSF" id="PIRSF028983">
    <property type="entry name" value="BCP1"/>
    <property type="match status" value="1"/>
</dbReference>
<gene>
    <name evidence="3" type="primary">BCP1</name>
    <name evidence="3" type="ORF">EIP91_010150</name>
</gene>
<dbReference type="InterPro" id="IPR025602">
    <property type="entry name" value="BCP1_family"/>
</dbReference>
<dbReference type="PANTHER" id="PTHR13261:SF0">
    <property type="entry name" value="BRCA2 AND CDKN1A-INTERACTING PROTEIN"/>
    <property type="match status" value="1"/>
</dbReference>
<dbReference type="GO" id="GO:0005634">
    <property type="term" value="C:nucleus"/>
    <property type="evidence" value="ECO:0007669"/>
    <property type="project" value="UniProtKB-SubCell"/>
</dbReference>